<dbReference type="Proteomes" id="UP000004506">
    <property type="component" value="Unassembled WGS sequence"/>
</dbReference>
<reference evidence="2" key="2">
    <citation type="submission" date="2008-04" db="EMBL/GenBank/DDBJ databases">
        <title>Draft genome sequence of Providencia stuartii(ATCC 25827).</title>
        <authorList>
            <person name="Sudarsanam P."/>
            <person name="Ley R."/>
            <person name="Guruge J."/>
            <person name="Turnbaugh P.J."/>
            <person name="Mahowald M."/>
            <person name="Liep D."/>
            <person name="Gordon J."/>
        </authorList>
    </citation>
    <scope>NUCLEOTIDE SEQUENCE [LARGE SCALE GENOMIC DNA]</scope>
    <source>
        <strain evidence="2">ATCC 25827</strain>
    </source>
</reference>
<proteinExistence type="predicted"/>
<dbReference type="EMBL" id="ABJD02000101">
    <property type="protein sequence ID" value="EDU58626.1"/>
    <property type="molecule type" value="Genomic_DNA"/>
</dbReference>
<protein>
    <submittedName>
        <fullName evidence="1">Uncharacterized protein</fullName>
    </submittedName>
</protein>
<accession>A0AA86YHP3</accession>
<sequence>MKNMLARVISMSQDFNVYLSSKSLPSPFEWQAEIAKVNKSLIMDTDFDLLTFSGFLPYQLDNEITGFEYGSWFMDDDHKKEINIPTADFCILFSVGNRPLELIAAVISAYCLVKLTDGVLSDPQAGIHIPPSQIDSWMKAMLAK</sequence>
<comment type="caution">
    <text evidence="1">The sequence shown here is derived from an EMBL/GenBank/DDBJ whole genome shotgun (WGS) entry which is preliminary data.</text>
</comment>
<dbReference type="AlphaFoldDB" id="A0AA86YHP3"/>
<name>A0AA86YHP3_PROST</name>
<organism evidence="1 2">
    <name type="scientific">Providencia stuartii ATCC 25827</name>
    <dbReference type="NCBI Taxonomy" id="471874"/>
    <lineage>
        <taxon>Bacteria</taxon>
        <taxon>Pseudomonadati</taxon>
        <taxon>Pseudomonadota</taxon>
        <taxon>Gammaproteobacteria</taxon>
        <taxon>Enterobacterales</taxon>
        <taxon>Morganellaceae</taxon>
        <taxon>Providencia</taxon>
    </lineage>
</organism>
<evidence type="ECO:0000313" key="1">
    <source>
        <dbReference type="EMBL" id="EDU58626.1"/>
    </source>
</evidence>
<reference evidence="1 2" key="3">
    <citation type="submission" date="2008-05" db="EMBL/GenBank/DDBJ databases">
        <authorList>
            <person name="Fulton L."/>
            <person name="Clifton S."/>
            <person name="Fulton B."/>
            <person name="Xu J."/>
            <person name="Minx P."/>
            <person name="Pepin K.H."/>
            <person name="Johnson M."/>
            <person name="Thiruvilangam P."/>
            <person name="Bhonagiri V."/>
            <person name="Nash W.E."/>
            <person name="Mardis E.R."/>
            <person name="Wilson R.K."/>
        </authorList>
    </citation>
    <scope>NUCLEOTIDE SEQUENCE [LARGE SCALE GENOMIC DNA]</scope>
    <source>
        <strain evidence="1 2">ATCC 25827</strain>
    </source>
</reference>
<evidence type="ECO:0000313" key="2">
    <source>
        <dbReference type="Proteomes" id="UP000004506"/>
    </source>
</evidence>
<reference evidence="2" key="1">
    <citation type="submission" date="2008-04" db="EMBL/GenBank/DDBJ databases">
        <title>Draft genome sequence of Providencia stuartii (ATCC 25827).</title>
        <authorList>
            <person name="Sudarsanam P."/>
            <person name="Ley R."/>
            <person name="Guruge J."/>
            <person name="Turnbaugh P.J."/>
            <person name="Mahowald M."/>
            <person name="Liep D."/>
            <person name="Gordon J."/>
        </authorList>
    </citation>
    <scope>NUCLEOTIDE SEQUENCE [LARGE SCALE GENOMIC DNA]</scope>
    <source>
        <strain evidence="2">ATCC 25827</strain>
    </source>
</reference>
<gene>
    <name evidence="1" type="ORF">PROSTU_01803</name>
</gene>